<evidence type="ECO:0000256" key="1">
    <source>
        <dbReference type="ARBA" id="ARBA00001576"/>
    </source>
</evidence>
<name>A0ABD0YLW3_9HEMI</name>
<organism evidence="8 9">
    <name type="scientific">Ranatra chinensis</name>
    <dbReference type="NCBI Taxonomy" id="642074"/>
    <lineage>
        <taxon>Eukaryota</taxon>
        <taxon>Metazoa</taxon>
        <taxon>Ecdysozoa</taxon>
        <taxon>Arthropoda</taxon>
        <taxon>Hexapoda</taxon>
        <taxon>Insecta</taxon>
        <taxon>Pterygota</taxon>
        <taxon>Neoptera</taxon>
        <taxon>Paraneoptera</taxon>
        <taxon>Hemiptera</taxon>
        <taxon>Heteroptera</taxon>
        <taxon>Panheteroptera</taxon>
        <taxon>Nepomorpha</taxon>
        <taxon>Nepidae</taxon>
        <taxon>Ranatrinae</taxon>
        <taxon>Ranatra</taxon>
    </lineage>
</organism>
<keyword evidence="9" id="KW-1185">Reference proteome</keyword>
<evidence type="ECO:0000256" key="4">
    <source>
        <dbReference type="ARBA" id="ARBA00019905"/>
    </source>
</evidence>
<reference evidence="8 9" key="1">
    <citation type="submission" date="2024-07" db="EMBL/GenBank/DDBJ databases">
        <title>Chromosome-level genome assembly of the water stick insect Ranatra chinensis (Heteroptera: Nepidae).</title>
        <authorList>
            <person name="Liu X."/>
        </authorList>
    </citation>
    <scope>NUCLEOTIDE SEQUENCE [LARGE SCALE GENOMIC DNA]</scope>
    <source>
        <strain evidence="8">Cailab_2021Rc</strain>
        <tissue evidence="8">Muscle</tissue>
    </source>
</reference>
<dbReference type="InterPro" id="IPR001661">
    <property type="entry name" value="Glyco_hydro_37"/>
</dbReference>
<dbReference type="GO" id="GO:0004555">
    <property type="term" value="F:alpha,alpha-trehalase activity"/>
    <property type="evidence" value="ECO:0007669"/>
    <property type="project" value="UniProtKB-EC"/>
</dbReference>
<evidence type="ECO:0000313" key="8">
    <source>
        <dbReference type="EMBL" id="KAL1132258.1"/>
    </source>
</evidence>
<dbReference type="Pfam" id="PF01204">
    <property type="entry name" value="Trehalase"/>
    <property type="match status" value="1"/>
</dbReference>
<evidence type="ECO:0000256" key="6">
    <source>
        <dbReference type="ARBA" id="ARBA00031637"/>
    </source>
</evidence>
<accession>A0ABD0YLW3</accession>
<protein>
    <recommendedName>
        <fullName evidence="4">Trehalase</fullName>
        <ecNumber evidence="3">3.2.1.28</ecNumber>
    </recommendedName>
    <alternativeName>
        <fullName evidence="5">Alpha,alpha-trehalase</fullName>
    </alternativeName>
    <alternativeName>
        <fullName evidence="6">Alpha,alpha-trehalose glucohydrolase</fullName>
    </alternativeName>
</protein>
<dbReference type="EC" id="3.2.1.28" evidence="3"/>
<dbReference type="Proteomes" id="UP001558652">
    <property type="component" value="Unassembled WGS sequence"/>
</dbReference>
<dbReference type="AlphaFoldDB" id="A0ABD0YLW3"/>
<keyword evidence="7" id="KW-0732">Signal</keyword>
<evidence type="ECO:0000256" key="5">
    <source>
        <dbReference type="ARBA" id="ARBA00030473"/>
    </source>
</evidence>
<comment type="similarity">
    <text evidence="2">Belongs to the glycosyl hydrolase 37 family.</text>
</comment>
<evidence type="ECO:0000313" key="9">
    <source>
        <dbReference type="Proteomes" id="UP001558652"/>
    </source>
</evidence>
<feature type="signal peptide" evidence="7">
    <location>
        <begin position="1"/>
        <end position="19"/>
    </location>
</feature>
<gene>
    <name evidence="8" type="ORF">AAG570_010215</name>
</gene>
<dbReference type="Gene3D" id="1.50.10.10">
    <property type="match status" value="1"/>
</dbReference>
<evidence type="ECO:0000256" key="2">
    <source>
        <dbReference type="ARBA" id="ARBA00005615"/>
    </source>
</evidence>
<sequence>MYFIAFAFLALKLIAPALCTYQTCESIFCGGKLLHLVQTEHIFPSQKDFLYMRAKYPQEKILADFEELWRTRMVGRRDKREMVGKFVRKNFEESQVLEGCVPEDWKRKNPLEKRVRSREAAMVVRRLHLLWPVHCRKVVSEAFTKSRQYSILPLPEPFFVASADDGEATITETYWHHKALLVSGMCASCSANS</sequence>
<comment type="caution">
    <text evidence="8">The sequence shown here is derived from an EMBL/GenBank/DDBJ whole genome shotgun (WGS) entry which is preliminary data.</text>
</comment>
<feature type="chain" id="PRO_5044771918" description="Trehalase" evidence="7">
    <location>
        <begin position="20"/>
        <end position="193"/>
    </location>
</feature>
<dbReference type="EMBL" id="JBFDAA010000005">
    <property type="protein sequence ID" value="KAL1132258.1"/>
    <property type="molecule type" value="Genomic_DNA"/>
</dbReference>
<proteinExistence type="inferred from homology"/>
<dbReference type="SUPFAM" id="SSF48208">
    <property type="entry name" value="Six-hairpin glycosidases"/>
    <property type="match status" value="1"/>
</dbReference>
<dbReference type="PANTHER" id="PTHR23403">
    <property type="entry name" value="TREHALASE"/>
    <property type="match status" value="1"/>
</dbReference>
<comment type="catalytic activity">
    <reaction evidence="1">
        <text>alpha,alpha-trehalose + H2O = alpha-D-glucose + beta-D-glucose</text>
        <dbReference type="Rhea" id="RHEA:32675"/>
        <dbReference type="ChEBI" id="CHEBI:15377"/>
        <dbReference type="ChEBI" id="CHEBI:15903"/>
        <dbReference type="ChEBI" id="CHEBI:16551"/>
        <dbReference type="ChEBI" id="CHEBI:17925"/>
        <dbReference type="EC" id="3.2.1.28"/>
    </reaction>
</comment>
<dbReference type="InterPro" id="IPR012341">
    <property type="entry name" value="6hp_glycosidase-like_sf"/>
</dbReference>
<dbReference type="PANTHER" id="PTHR23403:SF1">
    <property type="entry name" value="TREHALASE"/>
    <property type="match status" value="1"/>
</dbReference>
<dbReference type="InterPro" id="IPR008928">
    <property type="entry name" value="6-hairpin_glycosidase_sf"/>
</dbReference>
<evidence type="ECO:0000256" key="7">
    <source>
        <dbReference type="SAM" id="SignalP"/>
    </source>
</evidence>
<evidence type="ECO:0000256" key="3">
    <source>
        <dbReference type="ARBA" id="ARBA00012757"/>
    </source>
</evidence>